<gene>
    <name evidence="1" type="ORF">SAMN04489832_7014</name>
</gene>
<evidence type="ECO:0000313" key="1">
    <source>
        <dbReference type="EMBL" id="SIN43167.1"/>
    </source>
</evidence>
<dbReference type="RefSeq" id="WP_143728606.1">
    <property type="nucleotide sequence ID" value="NZ_FSQT01000002.1"/>
</dbReference>
<keyword evidence="2" id="KW-1185">Reference proteome</keyword>
<organism evidence="1 2">
    <name type="scientific">Micromonospora cremea</name>
    <dbReference type="NCBI Taxonomy" id="709881"/>
    <lineage>
        <taxon>Bacteria</taxon>
        <taxon>Bacillati</taxon>
        <taxon>Actinomycetota</taxon>
        <taxon>Actinomycetes</taxon>
        <taxon>Micromonosporales</taxon>
        <taxon>Micromonosporaceae</taxon>
        <taxon>Micromonospora</taxon>
    </lineage>
</organism>
<dbReference type="OrthoDB" id="3385710at2"/>
<evidence type="ECO:0000313" key="2">
    <source>
        <dbReference type="Proteomes" id="UP000185124"/>
    </source>
</evidence>
<protein>
    <submittedName>
        <fullName evidence="1">Uncharacterized protein</fullName>
    </submittedName>
</protein>
<name>A0A1N6BAC2_9ACTN</name>
<proteinExistence type="predicted"/>
<dbReference type="EMBL" id="FSQT01000002">
    <property type="protein sequence ID" value="SIN43167.1"/>
    <property type="molecule type" value="Genomic_DNA"/>
</dbReference>
<dbReference type="Proteomes" id="UP000185124">
    <property type="component" value="Unassembled WGS sequence"/>
</dbReference>
<accession>A0A1N6BAC2</accession>
<dbReference type="AlphaFoldDB" id="A0A1N6BAC2"/>
<sequence>MAVPDRAVLPAEESGEADPAARLFAKWGLVVRAGTIVDLRVAPGWEDDARIGWGAPAAPAASVRVRACAPNVGQRQWLAFVGGTWVARATCVPLMVRSSGRQDRVNLGIGLACGGTTAP</sequence>
<reference evidence="2" key="1">
    <citation type="submission" date="2016-12" db="EMBL/GenBank/DDBJ databases">
        <authorList>
            <person name="Varghese N."/>
            <person name="Submissions S."/>
        </authorList>
    </citation>
    <scope>NUCLEOTIDE SEQUENCE [LARGE SCALE GENOMIC DNA]</scope>
    <source>
        <strain evidence="2">DSM 45599</strain>
    </source>
</reference>